<dbReference type="RefSeq" id="WP_255190228.1">
    <property type="nucleotide sequence ID" value="NZ_CP113517.1"/>
</dbReference>
<feature type="transmembrane region" description="Helical" evidence="1">
    <location>
        <begin position="175"/>
        <end position="192"/>
    </location>
</feature>
<feature type="transmembrane region" description="Helical" evidence="1">
    <location>
        <begin position="94"/>
        <end position="112"/>
    </location>
</feature>
<evidence type="ECO:0000256" key="1">
    <source>
        <dbReference type="SAM" id="Phobius"/>
    </source>
</evidence>
<keyword evidence="2" id="KW-0732">Signal</keyword>
<dbReference type="Proteomes" id="UP001162780">
    <property type="component" value="Chromosome"/>
</dbReference>
<dbReference type="EMBL" id="CP113517">
    <property type="protein sequence ID" value="WAR45256.1"/>
    <property type="molecule type" value="Genomic_DNA"/>
</dbReference>
<proteinExistence type="predicted"/>
<name>A0ABY7GL67_9GAMM</name>
<dbReference type="Pfam" id="PF04955">
    <property type="entry name" value="HupE_UreJ"/>
    <property type="match status" value="1"/>
</dbReference>
<feature type="transmembrane region" description="Helical" evidence="1">
    <location>
        <begin position="71"/>
        <end position="88"/>
    </location>
</feature>
<feature type="transmembrane region" description="Helical" evidence="1">
    <location>
        <begin position="39"/>
        <end position="59"/>
    </location>
</feature>
<dbReference type="PIRSF" id="PIRSF016919">
    <property type="entry name" value="HupE_UreJ"/>
    <property type="match status" value="1"/>
</dbReference>
<evidence type="ECO:0000256" key="2">
    <source>
        <dbReference type="SAM" id="SignalP"/>
    </source>
</evidence>
<gene>
    <name evidence="3" type="ORF">NM686_001735</name>
</gene>
<protein>
    <submittedName>
        <fullName evidence="3">HupE/UreJ family protein</fullName>
    </submittedName>
</protein>
<keyword evidence="4" id="KW-1185">Reference proteome</keyword>
<feature type="transmembrane region" description="Helical" evidence="1">
    <location>
        <begin position="144"/>
        <end position="163"/>
    </location>
</feature>
<keyword evidence="1" id="KW-0472">Membrane</keyword>
<evidence type="ECO:0000313" key="4">
    <source>
        <dbReference type="Proteomes" id="UP001162780"/>
    </source>
</evidence>
<keyword evidence="1" id="KW-1133">Transmembrane helix</keyword>
<sequence>MKGKKLVLSVVAAVSSLIPLTVAAHPLVGDSIGFMSGLVHPLFGADHALAMLAVGLWLARQSRRAVRYMPVAFAVLMVLGGSVASGSLPYAEHVAAFLLMMLGLMVVSAFNVNGTLGGLLISGFAVFHGYAHGADMLLDTEAHAYSAGFVVATLGLLFAGIGLGGLFRRWGQEKLYRWAGGMSALAGVWVALQF</sequence>
<feature type="chain" id="PRO_5045779745" evidence="2">
    <location>
        <begin position="25"/>
        <end position="194"/>
    </location>
</feature>
<evidence type="ECO:0000313" key="3">
    <source>
        <dbReference type="EMBL" id="WAR45256.1"/>
    </source>
</evidence>
<feature type="signal peptide" evidence="2">
    <location>
        <begin position="1"/>
        <end position="24"/>
    </location>
</feature>
<feature type="transmembrane region" description="Helical" evidence="1">
    <location>
        <begin position="119"/>
        <end position="138"/>
    </location>
</feature>
<organism evidence="3 4">
    <name type="scientific">Methylomonas rapida</name>
    <dbReference type="NCBI Taxonomy" id="2963939"/>
    <lineage>
        <taxon>Bacteria</taxon>
        <taxon>Pseudomonadati</taxon>
        <taxon>Pseudomonadota</taxon>
        <taxon>Gammaproteobacteria</taxon>
        <taxon>Methylococcales</taxon>
        <taxon>Methylococcaceae</taxon>
        <taxon>Methylomonas</taxon>
    </lineage>
</organism>
<accession>A0ABY7GL67</accession>
<keyword evidence="1" id="KW-0812">Transmembrane</keyword>
<reference evidence="3" key="1">
    <citation type="submission" date="2022-11" db="EMBL/GenBank/DDBJ databases">
        <title>Methylomonas rapida sp. nov., Carotenoid-Producing Obligate Methanotrophs with High Growth Characteristics and Biotechnological Potential.</title>
        <authorList>
            <person name="Tikhonova E.N."/>
            <person name="Suleimanov R.Z."/>
            <person name="Miroshnikov K."/>
            <person name="Oshkin I.Y."/>
            <person name="Belova S.E."/>
            <person name="Danilova O.V."/>
            <person name="Ashikhmin A."/>
            <person name="Konopkin A."/>
            <person name="But S.Y."/>
            <person name="Khmelenina V.N."/>
            <person name="Kuznetsov N."/>
            <person name="Pimenov N.V."/>
            <person name="Dedysh S.N."/>
        </authorList>
    </citation>
    <scope>NUCLEOTIDE SEQUENCE</scope>
    <source>
        <strain evidence="3">MP1</strain>
    </source>
</reference>
<dbReference type="InterPro" id="IPR007038">
    <property type="entry name" value="HupE_UreJ"/>
</dbReference>